<comment type="cofactor">
    <cofactor evidence="1">
        <name>Ca(2+)</name>
        <dbReference type="ChEBI" id="CHEBI:29108"/>
    </cofactor>
</comment>
<evidence type="ECO:0000259" key="9">
    <source>
        <dbReference type="PROSITE" id="PS51695"/>
    </source>
</evidence>
<dbReference type="PANTHER" id="PTHR14218">
    <property type="entry name" value="PROTEASE S8 TRIPEPTIDYL PEPTIDASE I CLN2"/>
    <property type="match status" value="1"/>
</dbReference>
<evidence type="ECO:0000313" key="10">
    <source>
        <dbReference type="EMBL" id="MFC1405599.1"/>
    </source>
</evidence>
<gene>
    <name evidence="10" type="ORF">ACEZDJ_30355</name>
</gene>
<proteinExistence type="predicted"/>
<accession>A0ABV6UVV1</accession>
<keyword evidence="11" id="KW-1185">Reference proteome</keyword>
<dbReference type="EMBL" id="JBHEZZ010000022">
    <property type="protein sequence ID" value="MFC1405599.1"/>
    <property type="molecule type" value="Genomic_DNA"/>
</dbReference>
<dbReference type="InterPro" id="IPR030400">
    <property type="entry name" value="Sedolisin_dom"/>
</dbReference>
<feature type="compositionally biased region" description="Polar residues" evidence="8">
    <location>
        <begin position="173"/>
        <end position="191"/>
    </location>
</feature>
<dbReference type="RefSeq" id="WP_030261425.1">
    <property type="nucleotide sequence ID" value="NZ_JBHEZZ010000022.1"/>
</dbReference>
<evidence type="ECO:0000256" key="7">
    <source>
        <dbReference type="ARBA" id="ARBA00023145"/>
    </source>
</evidence>
<feature type="region of interest" description="Disordered" evidence="8">
    <location>
        <begin position="409"/>
        <end position="429"/>
    </location>
</feature>
<dbReference type="SUPFAM" id="SSF52743">
    <property type="entry name" value="Subtilisin-like"/>
    <property type="match status" value="1"/>
</dbReference>
<evidence type="ECO:0000256" key="4">
    <source>
        <dbReference type="ARBA" id="ARBA00022801"/>
    </source>
</evidence>
<sequence>MVAGAMVLAPSSQAAVPAPSARTLVGTSPQWAAASADKGATPSSEQLTARVYLAGQDPAGLAAYAKAVSTAGTAQYDRFLTPAQVQQRFGATPAQIAAVHAWATGAGLQIAGSSAHYVDVHGTAAAVNRAFGTHLHEYAVQGELRQAPSSDAVLPASVASAILGVTGLSQNAPRNRPQSISVNASEAQTAAGTAKPKPKPGLPTVATCSDYWGQKTVSGAPRGYTAKTSFDQCSFTPAQLRKAYGVTASGLTGKGARVAIVDAYGSSTMLADANRFATAHGDRAFRKGQYTEVVDPAAWTRTGPKDGCGGAAGWAGEESLDVEMVHGMAPDADVVYVGANSCSDQDLLAALSTIVDKHLADVVSNSWSGLMHSTSGDETPAQVAAYEQIFQQGAVEGIGFDFSSGDCGDESPAAAATGTNCDPTSTRAQTGFPSSDTWVTDVGGTALAVRNKAGAYGFETDMGTQRSVLSADGKSWTPFPGTFYFGGGGGTSEDFAQPWYQGTVVPSTLSHTLMTGATSKTAQRVTPDVAMNGDLYTSVLVGMSDGAPYSEGGYGGTSVSAPEFSGVQADAIQVRHGRPIGFANPELYERFGSKSFTDVVNHTLGKGKQPLNAVADLGVVSGSLRIRLVAFGRDYGLAATKGFDNATGVGSPTEAYLNSFR</sequence>
<dbReference type="PROSITE" id="PS51695">
    <property type="entry name" value="SEDOLISIN"/>
    <property type="match status" value="1"/>
</dbReference>
<dbReference type="InterPro" id="IPR036852">
    <property type="entry name" value="Peptidase_S8/S53_dom_sf"/>
</dbReference>
<evidence type="ECO:0000256" key="8">
    <source>
        <dbReference type="SAM" id="MobiDB-lite"/>
    </source>
</evidence>
<reference evidence="10 11" key="1">
    <citation type="submission" date="2024-09" db="EMBL/GenBank/DDBJ databases">
        <authorList>
            <person name="Lee S.D."/>
        </authorList>
    </citation>
    <scope>NUCLEOTIDE SEQUENCE [LARGE SCALE GENOMIC DNA]</scope>
    <source>
        <strain evidence="10 11">N1-5</strain>
    </source>
</reference>
<dbReference type="GO" id="GO:0008233">
    <property type="term" value="F:peptidase activity"/>
    <property type="evidence" value="ECO:0007669"/>
    <property type="project" value="UniProtKB-KW"/>
</dbReference>
<dbReference type="SUPFAM" id="SSF54897">
    <property type="entry name" value="Protease propeptides/inhibitors"/>
    <property type="match status" value="1"/>
</dbReference>
<feature type="domain" description="Peptidase S53" evidence="9">
    <location>
        <begin position="234"/>
        <end position="661"/>
    </location>
</feature>
<keyword evidence="5" id="KW-0720">Serine protease</keyword>
<name>A0ABV6UVV1_9ACTN</name>
<evidence type="ECO:0000256" key="3">
    <source>
        <dbReference type="ARBA" id="ARBA00022723"/>
    </source>
</evidence>
<evidence type="ECO:0000256" key="6">
    <source>
        <dbReference type="ARBA" id="ARBA00022837"/>
    </source>
</evidence>
<evidence type="ECO:0000256" key="1">
    <source>
        <dbReference type="ARBA" id="ARBA00001913"/>
    </source>
</evidence>
<evidence type="ECO:0000256" key="2">
    <source>
        <dbReference type="ARBA" id="ARBA00022670"/>
    </source>
</evidence>
<evidence type="ECO:0000313" key="11">
    <source>
        <dbReference type="Proteomes" id="UP001592528"/>
    </source>
</evidence>
<protein>
    <submittedName>
        <fullName evidence="10">Protease pro-enzyme activation domain-containing protein</fullName>
    </submittedName>
</protein>
<keyword evidence="7" id="KW-0865">Zymogen</keyword>
<organism evidence="10 11">
    <name type="scientific">Streptacidiphilus cavernicola</name>
    <dbReference type="NCBI Taxonomy" id="3342716"/>
    <lineage>
        <taxon>Bacteria</taxon>
        <taxon>Bacillati</taxon>
        <taxon>Actinomycetota</taxon>
        <taxon>Actinomycetes</taxon>
        <taxon>Kitasatosporales</taxon>
        <taxon>Streptomycetaceae</taxon>
        <taxon>Streptacidiphilus</taxon>
    </lineage>
</organism>
<keyword evidence="3" id="KW-0479">Metal-binding</keyword>
<dbReference type="SMART" id="SM00944">
    <property type="entry name" value="Pro-kuma_activ"/>
    <property type="match status" value="1"/>
</dbReference>
<feature type="compositionally biased region" description="Polar residues" evidence="8">
    <location>
        <begin position="417"/>
        <end position="429"/>
    </location>
</feature>
<dbReference type="CDD" id="cd04056">
    <property type="entry name" value="Peptidases_S53"/>
    <property type="match status" value="1"/>
</dbReference>
<dbReference type="Pfam" id="PF09286">
    <property type="entry name" value="Pro-kuma_activ"/>
    <property type="match status" value="1"/>
</dbReference>
<keyword evidence="6" id="KW-0106">Calcium</keyword>
<keyword evidence="4" id="KW-0378">Hydrolase</keyword>
<dbReference type="Gene3D" id="3.40.50.200">
    <property type="entry name" value="Peptidase S8/S53 domain"/>
    <property type="match status" value="1"/>
</dbReference>
<comment type="caution">
    <text evidence="10">The sequence shown here is derived from an EMBL/GenBank/DDBJ whole genome shotgun (WGS) entry which is preliminary data.</text>
</comment>
<dbReference type="GO" id="GO:0006508">
    <property type="term" value="P:proteolysis"/>
    <property type="evidence" value="ECO:0007669"/>
    <property type="project" value="UniProtKB-KW"/>
</dbReference>
<dbReference type="PANTHER" id="PTHR14218:SF15">
    <property type="entry name" value="TRIPEPTIDYL-PEPTIDASE 1"/>
    <property type="match status" value="1"/>
</dbReference>
<keyword evidence="2 10" id="KW-0645">Protease</keyword>
<dbReference type="InterPro" id="IPR015366">
    <property type="entry name" value="S53_propep"/>
</dbReference>
<feature type="region of interest" description="Disordered" evidence="8">
    <location>
        <begin position="173"/>
        <end position="202"/>
    </location>
</feature>
<evidence type="ECO:0000256" key="5">
    <source>
        <dbReference type="ARBA" id="ARBA00022825"/>
    </source>
</evidence>
<dbReference type="CDD" id="cd11377">
    <property type="entry name" value="Pro-peptidase_S53"/>
    <property type="match status" value="1"/>
</dbReference>
<dbReference type="Proteomes" id="UP001592528">
    <property type="component" value="Unassembled WGS sequence"/>
</dbReference>
<dbReference type="InterPro" id="IPR050819">
    <property type="entry name" value="Tripeptidyl-peptidase_I"/>
</dbReference>